<accession>A0A840SG39</accession>
<keyword evidence="1 3" id="KW-0732">Signal</keyword>
<organism evidence="5 6">
    <name type="scientific">Amaricoccus macauensis</name>
    <dbReference type="NCBI Taxonomy" id="57001"/>
    <lineage>
        <taxon>Bacteria</taxon>
        <taxon>Pseudomonadati</taxon>
        <taxon>Pseudomonadota</taxon>
        <taxon>Alphaproteobacteria</taxon>
        <taxon>Rhodobacterales</taxon>
        <taxon>Paracoccaceae</taxon>
        <taxon>Amaricoccus</taxon>
    </lineage>
</organism>
<feature type="chain" id="PRO_5032759067" evidence="3">
    <location>
        <begin position="21"/>
        <end position="154"/>
    </location>
</feature>
<dbReference type="EMBL" id="JACHFM010000001">
    <property type="protein sequence ID" value="MBB5220827.1"/>
    <property type="molecule type" value="Genomic_DNA"/>
</dbReference>
<gene>
    <name evidence="5" type="ORF">HNP73_000748</name>
</gene>
<comment type="caution">
    <text evidence="5">The sequence shown here is derived from an EMBL/GenBank/DDBJ whole genome shotgun (WGS) entry which is preliminary data.</text>
</comment>
<dbReference type="InterPro" id="IPR007450">
    <property type="entry name" value="BamE_dom"/>
</dbReference>
<feature type="domain" description="Outer membrane protein assembly factor BamE" evidence="4">
    <location>
        <begin position="30"/>
        <end position="104"/>
    </location>
</feature>
<evidence type="ECO:0000256" key="2">
    <source>
        <dbReference type="ARBA" id="ARBA00023136"/>
    </source>
</evidence>
<evidence type="ECO:0000313" key="6">
    <source>
        <dbReference type="Proteomes" id="UP000549457"/>
    </source>
</evidence>
<protein>
    <submittedName>
        <fullName evidence="5">Outer membrane protein assembly factor BamE (Lipoprotein component of BamABCDE complex)</fullName>
    </submittedName>
</protein>
<dbReference type="InterPro" id="IPR037873">
    <property type="entry name" value="BamE-like"/>
</dbReference>
<evidence type="ECO:0000259" key="4">
    <source>
        <dbReference type="Pfam" id="PF04355"/>
    </source>
</evidence>
<dbReference type="Gene3D" id="3.30.1450.10">
    <property type="match status" value="1"/>
</dbReference>
<name>A0A840SG39_9RHOB</name>
<proteinExistence type="predicted"/>
<evidence type="ECO:0000256" key="1">
    <source>
        <dbReference type="ARBA" id="ARBA00022729"/>
    </source>
</evidence>
<dbReference type="RefSeq" id="WP_184147223.1">
    <property type="nucleotide sequence ID" value="NZ_JACHFM010000001.1"/>
</dbReference>
<dbReference type="Pfam" id="PF04355">
    <property type="entry name" value="BamE"/>
    <property type="match status" value="1"/>
</dbReference>
<sequence length="154" mass="16466">MSRYSPRSIGLALLLAGALAACSPTIQVHGYVPPDADVARIRPGFDDTGSVEKLLGRPSSAGVLADSAWYYVQSTVENYTYHAPQVIDRKVLAVNFDQRGVVKEVRRYGLADGQIIALDPETTATGGRQMGILEQLFGNVLNLDAESLNSASGN</sequence>
<evidence type="ECO:0000313" key="5">
    <source>
        <dbReference type="EMBL" id="MBB5220827.1"/>
    </source>
</evidence>
<dbReference type="Proteomes" id="UP000549457">
    <property type="component" value="Unassembled WGS sequence"/>
</dbReference>
<feature type="signal peptide" evidence="3">
    <location>
        <begin position="1"/>
        <end position="20"/>
    </location>
</feature>
<evidence type="ECO:0000256" key="3">
    <source>
        <dbReference type="SAM" id="SignalP"/>
    </source>
</evidence>
<keyword evidence="6" id="KW-1185">Reference proteome</keyword>
<dbReference type="GO" id="GO:0019867">
    <property type="term" value="C:outer membrane"/>
    <property type="evidence" value="ECO:0007669"/>
    <property type="project" value="InterPro"/>
</dbReference>
<keyword evidence="5" id="KW-0449">Lipoprotein</keyword>
<dbReference type="PROSITE" id="PS51257">
    <property type="entry name" value="PROKAR_LIPOPROTEIN"/>
    <property type="match status" value="1"/>
</dbReference>
<dbReference type="AlphaFoldDB" id="A0A840SG39"/>
<keyword evidence="2" id="KW-0472">Membrane</keyword>
<reference evidence="5 6" key="1">
    <citation type="submission" date="2020-08" db="EMBL/GenBank/DDBJ databases">
        <title>Genomic Encyclopedia of Type Strains, Phase IV (KMG-IV): sequencing the most valuable type-strain genomes for metagenomic binning, comparative biology and taxonomic classification.</title>
        <authorList>
            <person name="Goeker M."/>
        </authorList>
    </citation>
    <scope>NUCLEOTIDE SEQUENCE [LARGE SCALE GENOMIC DNA]</scope>
    <source>
        <strain evidence="5 6">DSM 101730</strain>
    </source>
</reference>